<keyword evidence="2 4" id="KW-0863">Zinc-finger</keyword>
<dbReference type="Proteomes" id="UP000685013">
    <property type="component" value="Chromosome 10"/>
</dbReference>
<dbReference type="Pfam" id="PF00641">
    <property type="entry name" value="Zn_ribbon_RanBP"/>
    <property type="match status" value="4"/>
</dbReference>
<dbReference type="SMART" id="SM00547">
    <property type="entry name" value="ZnF_RBZ"/>
    <property type="match status" value="4"/>
</dbReference>
<keyword evidence="1" id="KW-0479">Metal-binding</keyword>
<accession>A0AAV6MZ97</accession>
<reference evidence="7 8" key="1">
    <citation type="journal article" date="2021" name="Hortic Res">
        <title>The domestication of Cucurbita argyrosperma as revealed by the genome of its wild relative.</title>
        <authorList>
            <person name="Barrera-Redondo J."/>
            <person name="Sanchez-de la Vega G."/>
            <person name="Aguirre-Liguori J.A."/>
            <person name="Castellanos-Morales G."/>
            <person name="Gutierrez-Guerrero Y.T."/>
            <person name="Aguirre-Dugua X."/>
            <person name="Aguirre-Planter E."/>
            <person name="Tenaillon M.I."/>
            <person name="Lira-Saade R."/>
            <person name="Eguiarte L.E."/>
        </authorList>
    </citation>
    <scope>NUCLEOTIDE SEQUENCE [LARGE SCALE GENOMIC DNA]</scope>
    <source>
        <strain evidence="7">JBR-2021</strain>
    </source>
</reference>
<keyword evidence="8" id="KW-1185">Reference proteome</keyword>
<dbReference type="GO" id="GO:0005737">
    <property type="term" value="C:cytoplasm"/>
    <property type="evidence" value="ECO:0007669"/>
    <property type="project" value="TreeGrafter"/>
</dbReference>
<evidence type="ECO:0000313" key="7">
    <source>
        <dbReference type="EMBL" id="KAG6589639.1"/>
    </source>
</evidence>
<evidence type="ECO:0000256" key="2">
    <source>
        <dbReference type="ARBA" id="ARBA00022771"/>
    </source>
</evidence>
<dbReference type="AlphaFoldDB" id="A0AAV6MZ97"/>
<dbReference type="GO" id="GO:0008270">
    <property type="term" value="F:zinc ion binding"/>
    <property type="evidence" value="ECO:0007669"/>
    <property type="project" value="UniProtKB-KW"/>
</dbReference>
<dbReference type="PROSITE" id="PS50199">
    <property type="entry name" value="ZF_RANBP2_2"/>
    <property type="match status" value="4"/>
</dbReference>
<proteinExistence type="predicted"/>
<feature type="non-terminal residue" evidence="7">
    <location>
        <position position="1"/>
    </location>
</feature>
<organism evidence="7 8">
    <name type="scientific">Cucurbita argyrosperma subsp. sororia</name>
    <dbReference type="NCBI Taxonomy" id="37648"/>
    <lineage>
        <taxon>Eukaryota</taxon>
        <taxon>Viridiplantae</taxon>
        <taxon>Streptophyta</taxon>
        <taxon>Embryophyta</taxon>
        <taxon>Tracheophyta</taxon>
        <taxon>Spermatophyta</taxon>
        <taxon>Magnoliopsida</taxon>
        <taxon>eudicotyledons</taxon>
        <taxon>Gunneridae</taxon>
        <taxon>Pentapetalae</taxon>
        <taxon>rosids</taxon>
        <taxon>fabids</taxon>
        <taxon>Cucurbitales</taxon>
        <taxon>Cucurbitaceae</taxon>
        <taxon>Cucurbiteae</taxon>
        <taxon>Cucurbita</taxon>
    </lineage>
</organism>
<evidence type="ECO:0000256" key="4">
    <source>
        <dbReference type="PROSITE-ProRule" id="PRU00322"/>
    </source>
</evidence>
<name>A0AAV6MZ97_9ROSI</name>
<evidence type="ECO:0000256" key="5">
    <source>
        <dbReference type="SAM" id="MobiDB-lite"/>
    </source>
</evidence>
<dbReference type="PANTHER" id="PTHR23111:SF40">
    <property type="entry name" value="RNA-BINDING PROTEIN INVOLVED IN HETEROCHROMATIN ASSEMBLY-RELATED"/>
    <property type="match status" value="1"/>
</dbReference>
<dbReference type="GO" id="GO:0003729">
    <property type="term" value="F:mRNA binding"/>
    <property type="evidence" value="ECO:0007669"/>
    <property type="project" value="TreeGrafter"/>
</dbReference>
<feature type="domain" description="RanBP2-type" evidence="6">
    <location>
        <begin position="372"/>
        <end position="401"/>
    </location>
</feature>
<protein>
    <submittedName>
        <fullName evidence="7">Zinc finger protein VAR3, chloroplastic</fullName>
    </submittedName>
</protein>
<feature type="region of interest" description="Disordered" evidence="5">
    <location>
        <begin position="264"/>
        <end position="285"/>
    </location>
</feature>
<evidence type="ECO:0000259" key="6">
    <source>
        <dbReference type="PROSITE" id="PS50199"/>
    </source>
</evidence>
<evidence type="ECO:0000256" key="3">
    <source>
        <dbReference type="ARBA" id="ARBA00022833"/>
    </source>
</evidence>
<dbReference type="PANTHER" id="PTHR23111">
    <property type="entry name" value="ZINC FINGER PROTEIN"/>
    <property type="match status" value="1"/>
</dbReference>
<gene>
    <name evidence="7" type="primary">VAR3</name>
    <name evidence="7" type="ORF">SDJN03_15062</name>
</gene>
<comment type="caution">
    <text evidence="7">The sequence shown here is derived from an EMBL/GenBank/DDBJ whole genome shotgun (WGS) entry which is preliminary data.</text>
</comment>
<evidence type="ECO:0000256" key="1">
    <source>
        <dbReference type="ARBA" id="ARBA00022723"/>
    </source>
</evidence>
<feature type="domain" description="RanBP2-type" evidence="6">
    <location>
        <begin position="405"/>
        <end position="434"/>
    </location>
</feature>
<dbReference type="EMBL" id="JAGKQH010000010">
    <property type="protein sequence ID" value="KAG6589639.1"/>
    <property type="molecule type" value="Genomic_DNA"/>
</dbReference>
<dbReference type="PROSITE" id="PS01358">
    <property type="entry name" value="ZF_RANBP2_1"/>
    <property type="match status" value="4"/>
</dbReference>
<sequence length="452" mass="50897">MAKTLFVSVWNPRSTVMSAPKFMYFGTAISRTTSRALSPLLFPRRLPPKLISLIKCSSSTGLDSASSGGADASQSYSGLTHHPWPEWVSFVDALRTKGYLVEPNVEDANGDGSGGDVATTSVNDYNDMNVLKDACLNFARERYDVFKSLSTDDIQTLVKDGCPNLFRKVVNSAKRLRAYVQLDEGDVCSTCNLRGSCGRAYVILKETEATARTVDVARLLLTYALEPVVLSGGDKPPGREHVEVSARKLLSELLELSEKPIDASAVKPDTKSTRRKEKPSKFTDDALSQNVEMKRGDWMCTKCNFLNFSRNRKCLKCNEDGPKRVRADDIEMKNGDWICPECNFMNFSRNVNCLKCKTERPKKIDVGEIEMKKGDWICPKCTFMNFASNKKCLRCREHRPKREMNPGEWKCPSCDFLNYRPNMVCRQCDGERPKGGASEEYEEQLWESPRGR</sequence>
<dbReference type="InterPro" id="IPR001876">
    <property type="entry name" value="Znf_RanBP2"/>
</dbReference>
<feature type="domain" description="RanBP2-type" evidence="6">
    <location>
        <begin position="294"/>
        <end position="323"/>
    </location>
</feature>
<keyword evidence="3" id="KW-0862">Zinc</keyword>
<evidence type="ECO:0000313" key="8">
    <source>
        <dbReference type="Proteomes" id="UP000685013"/>
    </source>
</evidence>
<feature type="domain" description="RanBP2-type" evidence="6">
    <location>
        <begin position="333"/>
        <end position="362"/>
    </location>
</feature>
<feature type="region of interest" description="Disordered" evidence="5">
    <location>
        <begin position="430"/>
        <end position="452"/>
    </location>
</feature>